<dbReference type="CDD" id="cd00436">
    <property type="entry name" value="UP_TbUP-like"/>
    <property type="match status" value="1"/>
</dbReference>
<keyword evidence="6" id="KW-1185">Reference proteome</keyword>
<dbReference type="InterPro" id="IPR000845">
    <property type="entry name" value="Nucleoside_phosphorylase_d"/>
</dbReference>
<evidence type="ECO:0000256" key="1">
    <source>
        <dbReference type="ARBA" id="ARBA00011888"/>
    </source>
</evidence>
<dbReference type="InterPro" id="IPR035994">
    <property type="entry name" value="Nucleoside_phosphorylase_sf"/>
</dbReference>
<feature type="domain" description="Nucleoside phosphorylase" evidence="4">
    <location>
        <begin position="32"/>
        <end position="262"/>
    </location>
</feature>
<gene>
    <name evidence="5" type="ORF">HH214_16785</name>
</gene>
<dbReference type="GO" id="GO:0006152">
    <property type="term" value="P:purine nucleoside catabolic process"/>
    <property type="evidence" value="ECO:0007669"/>
    <property type="project" value="TreeGrafter"/>
</dbReference>
<name>A0A7L5E4V0_9SPHI</name>
<dbReference type="GO" id="GO:0004731">
    <property type="term" value="F:purine-nucleoside phosphorylase activity"/>
    <property type="evidence" value="ECO:0007669"/>
    <property type="project" value="TreeGrafter"/>
</dbReference>
<protein>
    <recommendedName>
        <fullName evidence="2">Uridine phosphorylase</fullName>
        <ecNumber evidence="1">2.4.2.3</ecNumber>
    </recommendedName>
</protein>
<accession>A0A7L5E4V0</accession>
<comment type="catalytic activity">
    <reaction evidence="3">
        <text>uridine + phosphate = alpha-D-ribose 1-phosphate + uracil</text>
        <dbReference type="Rhea" id="RHEA:24388"/>
        <dbReference type="ChEBI" id="CHEBI:16704"/>
        <dbReference type="ChEBI" id="CHEBI:17568"/>
        <dbReference type="ChEBI" id="CHEBI:43474"/>
        <dbReference type="ChEBI" id="CHEBI:57720"/>
        <dbReference type="EC" id="2.4.2.3"/>
    </reaction>
</comment>
<organism evidence="5 6">
    <name type="scientific">Mucilaginibacter robiniae</name>
    <dbReference type="NCBI Taxonomy" id="2728022"/>
    <lineage>
        <taxon>Bacteria</taxon>
        <taxon>Pseudomonadati</taxon>
        <taxon>Bacteroidota</taxon>
        <taxon>Sphingobacteriia</taxon>
        <taxon>Sphingobacteriales</taxon>
        <taxon>Sphingobacteriaceae</taxon>
        <taxon>Mucilaginibacter</taxon>
    </lineage>
</organism>
<reference evidence="5 6" key="1">
    <citation type="submission" date="2020-04" db="EMBL/GenBank/DDBJ databases">
        <title>Genome sequencing of novel species.</title>
        <authorList>
            <person name="Heo J."/>
            <person name="Kim S.-J."/>
            <person name="Kim J.-S."/>
            <person name="Hong S.-B."/>
            <person name="Kwon S.-W."/>
        </authorList>
    </citation>
    <scope>NUCLEOTIDE SEQUENCE [LARGE SCALE GENOMIC DNA]</scope>
    <source>
        <strain evidence="5 6">F39-2</strain>
    </source>
</reference>
<dbReference type="GO" id="GO:0004850">
    <property type="term" value="F:uridine phosphorylase activity"/>
    <property type="evidence" value="ECO:0007669"/>
    <property type="project" value="UniProtKB-EC"/>
</dbReference>
<evidence type="ECO:0000256" key="3">
    <source>
        <dbReference type="ARBA" id="ARBA00048447"/>
    </source>
</evidence>
<proteinExistence type="predicted"/>
<dbReference type="Proteomes" id="UP000503278">
    <property type="component" value="Chromosome"/>
</dbReference>
<evidence type="ECO:0000259" key="4">
    <source>
        <dbReference type="Pfam" id="PF01048"/>
    </source>
</evidence>
<dbReference type="EMBL" id="CP051682">
    <property type="protein sequence ID" value="QJD97407.1"/>
    <property type="molecule type" value="Genomic_DNA"/>
</dbReference>
<sequence length="292" mass="31919">MMNYISETDLILNADGSAYHINLFPHEVADTIITVGDQDRVAEVSKHFDHIEIKKGKREFVTHTGRIGQKRITVISTGIGTDNIDIVLNELDALVNINLDTRTVNSQLKSLDIIRIGTSGAVQADVELDTLLVSSAAFGLDPLMHYYQHSLSAHDAALLQAFKEAIPASYQLCPYYASAGQALLDTLATDLPRGITITAPGFYTPQGRQVRAQTATPQLLSVLQSFSAGNQRITNLEMETAGIYGLATNLGHQAISFNVILANRVTQQFSKQPLVVMEQSIVQVLERITNSK</sequence>
<dbReference type="PANTHER" id="PTHR43691">
    <property type="entry name" value="URIDINE PHOSPHORYLASE"/>
    <property type="match status" value="1"/>
</dbReference>
<dbReference type="KEGG" id="mrob:HH214_16785"/>
<dbReference type="EC" id="2.4.2.3" evidence="1"/>
<dbReference type="Pfam" id="PF01048">
    <property type="entry name" value="PNP_UDP_1"/>
    <property type="match status" value="1"/>
</dbReference>
<dbReference type="PANTHER" id="PTHR43691:SF11">
    <property type="entry name" value="FI09636P-RELATED"/>
    <property type="match status" value="1"/>
</dbReference>
<dbReference type="RefSeq" id="WP_169609551.1">
    <property type="nucleotide sequence ID" value="NZ_CP051682.1"/>
</dbReference>
<dbReference type="Gene3D" id="3.40.50.1580">
    <property type="entry name" value="Nucleoside phosphorylase domain"/>
    <property type="match status" value="1"/>
</dbReference>
<evidence type="ECO:0000313" key="6">
    <source>
        <dbReference type="Proteomes" id="UP000503278"/>
    </source>
</evidence>
<dbReference type="AlphaFoldDB" id="A0A7L5E4V0"/>
<evidence type="ECO:0000256" key="2">
    <source>
        <dbReference type="ARBA" id="ARBA00021980"/>
    </source>
</evidence>
<dbReference type="SUPFAM" id="SSF53167">
    <property type="entry name" value="Purine and uridine phosphorylases"/>
    <property type="match status" value="1"/>
</dbReference>
<evidence type="ECO:0000313" key="5">
    <source>
        <dbReference type="EMBL" id="QJD97407.1"/>
    </source>
</evidence>
<dbReference type="GO" id="GO:0005829">
    <property type="term" value="C:cytosol"/>
    <property type="evidence" value="ECO:0007669"/>
    <property type="project" value="TreeGrafter"/>
</dbReference>